<dbReference type="EMBL" id="JBBPBM010000016">
    <property type="protein sequence ID" value="KAK8557683.1"/>
    <property type="molecule type" value="Genomic_DNA"/>
</dbReference>
<feature type="region of interest" description="Disordered" evidence="1">
    <location>
        <begin position="62"/>
        <end position="81"/>
    </location>
</feature>
<keyword evidence="3" id="KW-1185">Reference proteome</keyword>
<dbReference type="Proteomes" id="UP001472677">
    <property type="component" value="Unassembled WGS sequence"/>
</dbReference>
<accession>A0ABR2ECJ0</accession>
<comment type="caution">
    <text evidence="2">The sequence shown here is derived from an EMBL/GenBank/DDBJ whole genome shotgun (WGS) entry which is preliminary data.</text>
</comment>
<protein>
    <submittedName>
        <fullName evidence="2">Uncharacterized protein</fullName>
    </submittedName>
</protein>
<evidence type="ECO:0000313" key="2">
    <source>
        <dbReference type="EMBL" id="KAK8557683.1"/>
    </source>
</evidence>
<name>A0ABR2ECJ0_9ROSI</name>
<evidence type="ECO:0000256" key="1">
    <source>
        <dbReference type="SAM" id="MobiDB-lite"/>
    </source>
</evidence>
<reference evidence="2 3" key="1">
    <citation type="journal article" date="2024" name="G3 (Bethesda)">
        <title>Genome assembly of Hibiscus sabdariffa L. provides insights into metabolisms of medicinal natural products.</title>
        <authorList>
            <person name="Kim T."/>
        </authorList>
    </citation>
    <scope>NUCLEOTIDE SEQUENCE [LARGE SCALE GENOMIC DNA]</scope>
    <source>
        <strain evidence="2">TK-2024</strain>
        <tissue evidence="2">Old leaves</tissue>
    </source>
</reference>
<organism evidence="2 3">
    <name type="scientific">Hibiscus sabdariffa</name>
    <name type="common">roselle</name>
    <dbReference type="NCBI Taxonomy" id="183260"/>
    <lineage>
        <taxon>Eukaryota</taxon>
        <taxon>Viridiplantae</taxon>
        <taxon>Streptophyta</taxon>
        <taxon>Embryophyta</taxon>
        <taxon>Tracheophyta</taxon>
        <taxon>Spermatophyta</taxon>
        <taxon>Magnoliopsida</taxon>
        <taxon>eudicotyledons</taxon>
        <taxon>Gunneridae</taxon>
        <taxon>Pentapetalae</taxon>
        <taxon>rosids</taxon>
        <taxon>malvids</taxon>
        <taxon>Malvales</taxon>
        <taxon>Malvaceae</taxon>
        <taxon>Malvoideae</taxon>
        <taxon>Hibiscus</taxon>
    </lineage>
</organism>
<gene>
    <name evidence="2" type="ORF">V6N12_009910</name>
</gene>
<sequence>MHDTPILPPLTADQFASPGGRPPDGLPEVVLPQPMKDLAVVSFEGENRLREGVDMDMDETLATPGESARQEAVEDSSGGLVEGKESYASMAARNSGVLGKSSTSCGFSDDDIVVLEDDYVIDHSGAIPSIKFSDRVHEQNDKTMQN</sequence>
<proteinExistence type="predicted"/>
<evidence type="ECO:0000313" key="3">
    <source>
        <dbReference type="Proteomes" id="UP001472677"/>
    </source>
</evidence>
<feature type="region of interest" description="Disordered" evidence="1">
    <location>
        <begin position="1"/>
        <end position="28"/>
    </location>
</feature>